<proteinExistence type="predicted"/>
<dbReference type="Proteomes" id="UP000597762">
    <property type="component" value="Unassembled WGS sequence"/>
</dbReference>
<evidence type="ECO:0000313" key="2">
    <source>
        <dbReference type="EMBL" id="CAE1323112.1"/>
    </source>
</evidence>
<dbReference type="InterPro" id="IPR036249">
    <property type="entry name" value="Thioredoxin-like_sf"/>
</dbReference>
<organism evidence="2 3">
    <name type="scientific">Acanthosepion pharaonis</name>
    <name type="common">Pharaoh cuttlefish</name>
    <name type="synonym">Sepia pharaonis</name>
    <dbReference type="NCBI Taxonomy" id="158019"/>
    <lineage>
        <taxon>Eukaryota</taxon>
        <taxon>Metazoa</taxon>
        <taxon>Spiralia</taxon>
        <taxon>Lophotrochozoa</taxon>
        <taxon>Mollusca</taxon>
        <taxon>Cephalopoda</taxon>
        <taxon>Coleoidea</taxon>
        <taxon>Decapodiformes</taxon>
        <taxon>Sepiida</taxon>
        <taxon>Sepiina</taxon>
        <taxon>Sepiidae</taxon>
        <taxon>Acanthosepion</taxon>
    </lineage>
</organism>
<name>A0A812ELG0_ACAPH</name>
<dbReference type="EMBL" id="CAHIKZ030005353">
    <property type="protein sequence ID" value="CAE1323112.1"/>
    <property type="molecule type" value="Genomic_DNA"/>
</dbReference>
<dbReference type="AlphaFoldDB" id="A0A812ELG0"/>
<keyword evidence="3" id="KW-1185">Reference proteome</keyword>
<dbReference type="InterPro" id="IPR001853">
    <property type="entry name" value="DSBA-like_thioredoxin_dom"/>
</dbReference>
<feature type="domain" description="DSBA-like thioredoxin" evidence="1">
    <location>
        <begin position="3"/>
        <end position="168"/>
    </location>
</feature>
<evidence type="ECO:0000313" key="3">
    <source>
        <dbReference type="Proteomes" id="UP000597762"/>
    </source>
</evidence>
<dbReference type="PANTHER" id="PTHR13887:SF41">
    <property type="entry name" value="THIOREDOXIN SUPERFAMILY PROTEIN"/>
    <property type="match status" value="1"/>
</dbReference>
<dbReference type="Gene3D" id="3.40.30.10">
    <property type="entry name" value="Glutaredoxin"/>
    <property type="match status" value="1"/>
</dbReference>
<reference evidence="2" key="1">
    <citation type="submission" date="2021-01" db="EMBL/GenBank/DDBJ databases">
        <authorList>
            <person name="Li R."/>
            <person name="Bekaert M."/>
        </authorList>
    </citation>
    <scope>NUCLEOTIDE SEQUENCE</scope>
    <source>
        <strain evidence="2">Farmed</strain>
    </source>
</reference>
<dbReference type="Pfam" id="PF01323">
    <property type="entry name" value="DSBA"/>
    <property type="match status" value="1"/>
</dbReference>
<sequence length="181" mass="21057">MKETQDKYDFRVRWQPFLLRPDLPEEGVPKPPDKMIVPRPLPHFVTQGKQFGIDFTFKCPRYPNTIRSHALLEFAKDKGDFDKQNEISEKIFQSYFTNGVFLDTDALVSIAKEVGYEPDEVKEFINRSQVQENVLKQYKTWSSKGVSGVPHFFMNGYSTFSGAQDPRSFIKMFERVAELQS</sequence>
<dbReference type="GO" id="GO:0016491">
    <property type="term" value="F:oxidoreductase activity"/>
    <property type="evidence" value="ECO:0007669"/>
    <property type="project" value="InterPro"/>
</dbReference>
<evidence type="ECO:0000259" key="1">
    <source>
        <dbReference type="Pfam" id="PF01323"/>
    </source>
</evidence>
<protein>
    <recommendedName>
        <fullName evidence="1">DSBA-like thioredoxin domain-containing protein</fullName>
    </recommendedName>
</protein>
<comment type="caution">
    <text evidence="2">The sequence shown here is derived from an EMBL/GenBank/DDBJ whole genome shotgun (WGS) entry which is preliminary data.</text>
</comment>
<dbReference type="SUPFAM" id="SSF52833">
    <property type="entry name" value="Thioredoxin-like"/>
    <property type="match status" value="1"/>
</dbReference>
<dbReference type="PANTHER" id="PTHR13887">
    <property type="entry name" value="GLUTATHIONE S-TRANSFERASE KAPPA"/>
    <property type="match status" value="1"/>
</dbReference>
<accession>A0A812ELG0</accession>
<gene>
    <name evidence="2" type="ORF">SPHA_72975</name>
</gene>
<dbReference type="OrthoDB" id="1930760at2759"/>